<proteinExistence type="predicted"/>
<dbReference type="EMBL" id="QGKV02000297">
    <property type="protein sequence ID" value="KAF3612042.1"/>
    <property type="molecule type" value="Genomic_DNA"/>
</dbReference>
<gene>
    <name evidence="1" type="ORF">DY000_02049546</name>
</gene>
<accession>A0ABQ7F856</accession>
<sequence length="105" mass="12061">MRGGSQERECSAKCMKAEAERNPKALRKRLSIVEERKTDDERSSTILVEGKEASLCSWLAFRLRFQRPKTEQEKHEENLQFSAVCNMVSELLLIPGAFLNKTEES</sequence>
<evidence type="ECO:0000313" key="2">
    <source>
        <dbReference type="Proteomes" id="UP000266723"/>
    </source>
</evidence>
<reference evidence="1 2" key="1">
    <citation type="journal article" date="2020" name="BMC Genomics">
        <title>Intraspecific diversification of the crop wild relative Brassica cretica Lam. using demographic model selection.</title>
        <authorList>
            <person name="Kioukis A."/>
            <person name="Michalopoulou V.A."/>
            <person name="Briers L."/>
            <person name="Pirintsos S."/>
            <person name="Studholme D.J."/>
            <person name="Pavlidis P."/>
            <person name="Sarris P.F."/>
        </authorList>
    </citation>
    <scope>NUCLEOTIDE SEQUENCE [LARGE SCALE GENOMIC DNA]</scope>
    <source>
        <strain evidence="2">cv. PFS-1207/04</strain>
    </source>
</reference>
<protein>
    <submittedName>
        <fullName evidence="1">Uncharacterized protein</fullName>
    </submittedName>
</protein>
<comment type="caution">
    <text evidence="1">The sequence shown here is derived from an EMBL/GenBank/DDBJ whole genome shotgun (WGS) entry which is preliminary data.</text>
</comment>
<organism evidence="1 2">
    <name type="scientific">Brassica cretica</name>
    <name type="common">Mustard</name>
    <dbReference type="NCBI Taxonomy" id="69181"/>
    <lineage>
        <taxon>Eukaryota</taxon>
        <taxon>Viridiplantae</taxon>
        <taxon>Streptophyta</taxon>
        <taxon>Embryophyta</taxon>
        <taxon>Tracheophyta</taxon>
        <taxon>Spermatophyta</taxon>
        <taxon>Magnoliopsida</taxon>
        <taxon>eudicotyledons</taxon>
        <taxon>Gunneridae</taxon>
        <taxon>Pentapetalae</taxon>
        <taxon>rosids</taxon>
        <taxon>malvids</taxon>
        <taxon>Brassicales</taxon>
        <taxon>Brassicaceae</taxon>
        <taxon>Brassiceae</taxon>
        <taxon>Brassica</taxon>
    </lineage>
</organism>
<keyword evidence="2" id="KW-1185">Reference proteome</keyword>
<dbReference type="Proteomes" id="UP000266723">
    <property type="component" value="Unassembled WGS sequence"/>
</dbReference>
<evidence type="ECO:0000313" key="1">
    <source>
        <dbReference type="EMBL" id="KAF3612042.1"/>
    </source>
</evidence>
<name>A0ABQ7F856_BRACR</name>